<reference evidence="3 4" key="1">
    <citation type="submission" date="2019-06" db="EMBL/GenBank/DDBJ databases">
        <title>Sequencing the genomes of 1000 actinobacteria strains.</title>
        <authorList>
            <person name="Klenk H.-P."/>
        </authorList>
    </citation>
    <scope>NUCLEOTIDE SEQUENCE [LARGE SCALE GENOMIC DNA]</scope>
    <source>
        <strain evidence="3 4">DSM 45671</strain>
    </source>
</reference>
<proteinExistence type="inferred from homology"/>
<dbReference type="Pfam" id="PF09587">
    <property type="entry name" value="PGA_cap"/>
    <property type="match status" value="1"/>
</dbReference>
<feature type="domain" description="Capsule synthesis protein CapA" evidence="2">
    <location>
        <begin position="2"/>
        <end position="268"/>
    </location>
</feature>
<dbReference type="PANTHER" id="PTHR33393">
    <property type="entry name" value="POLYGLUTAMINE SYNTHESIS ACCESSORY PROTEIN RV0574C-RELATED"/>
    <property type="match status" value="1"/>
</dbReference>
<dbReference type="SMART" id="SM00854">
    <property type="entry name" value="PGA_cap"/>
    <property type="match status" value="1"/>
</dbReference>
<dbReference type="SUPFAM" id="SSF56300">
    <property type="entry name" value="Metallo-dependent phosphatases"/>
    <property type="match status" value="1"/>
</dbReference>
<dbReference type="RefSeq" id="WP_170308795.1">
    <property type="nucleotide sequence ID" value="NZ_VIWU01000001.1"/>
</dbReference>
<gene>
    <name evidence="3" type="ORF">FHX44_111192</name>
</gene>
<dbReference type="Proteomes" id="UP000321261">
    <property type="component" value="Unassembled WGS sequence"/>
</dbReference>
<dbReference type="InterPro" id="IPR029052">
    <property type="entry name" value="Metallo-depent_PP-like"/>
</dbReference>
<evidence type="ECO:0000313" key="3">
    <source>
        <dbReference type="EMBL" id="TWF75308.1"/>
    </source>
</evidence>
<comment type="similarity">
    <text evidence="1">Belongs to the CapA family.</text>
</comment>
<dbReference type="AlphaFoldDB" id="A0A561SKA8"/>
<sequence length="381" mass="40722">MKIVLVGDTVLAREPAQRRHDSAFPLLRSGDLTIANLEAPLVDTDRPAEKEMTIRVPTATAWALRDLGVDVVSLATNHALDHGAEALLSTMRALDDAGVRHAGGGRTLAEADAGVVVDTATGGRVAVLSFCATLPPGAGATPARPGIAPLRVDQSFALDGTLLQEQPGTPPFVRSAAHEADVVRVEERVRAASAEADRVVVCLHWGVPFAYLPPNQGPLAQYQQDLGRRLVDAGADVVAGTHPHCLHPVERWNDGLILYSLGNFLFHTGEVRRPDTYFGLPYRASRLFEGTPWFDSAVFVVEMPVQGPPRLRITPITLDDLGEPHVADPETAARIRALVEGSSRELDPSVGVDPDGAIHFGLRSTVSRSPRPAVDDLPTAP</sequence>
<dbReference type="EMBL" id="VIWU01000001">
    <property type="protein sequence ID" value="TWF75308.1"/>
    <property type="molecule type" value="Genomic_DNA"/>
</dbReference>
<dbReference type="Gene3D" id="3.60.21.10">
    <property type="match status" value="1"/>
</dbReference>
<dbReference type="PANTHER" id="PTHR33393:SF13">
    <property type="entry name" value="PGA BIOSYNTHESIS PROTEIN CAPA"/>
    <property type="match status" value="1"/>
</dbReference>
<dbReference type="InterPro" id="IPR019079">
    <property type="entry name" value="Capsule_synth_CapA"/>
</dbReference>
<comment type="caution">
    <text evidence="3">The sequence shown here is derived from an EMBL/GenBank/DDBJ whole genome shotgun (WGS) entry which is preliminary data.</text>
</comment>
<accession>A0A561SKA8</accession>
<dbReference type="CDD" id="cd07381">
    <property type="entry name" value="MPP_CapA"/>
    <property type="match status" value="1"/>
</dbReference>
<evidence type="ECO:0000259" key="2">
    <source>
        <dbReference type="SMART" id="SM00854"/>
    </source>
</evidence>
<evidence type="ECO:0000256" key="1">
    <source>
        <dbReference type="ARBA" id="ARBA00005662"/>
    </source>
</evidence>
<organism evidence="3 4">
    <name type="scientific">Pseudonocardia hierapolitana</name>
    <dbReference type="NCBI Taxonomy" id="1128676"/>
    <lineage>
        <taxon>Bacteria</taxon>
        <taxon>Bacillati</taxon>
        <taxon>Actinomycetota</taxon>
        <taxon>Actinomycetes</taxon>
        <taxon>Pseudonocardiales</taxon>
        <taxon>Pseudonocardiaceae</taxon>
        <taxon>Pseudonocardia</taxon>
    </lineage>
</organism>
<evidence type="ECO:0000313" key="4">
    <source>
        <dbReference type="Proteomes" id="UP000321261"/>
    </source>
</evidence>
<protein>
    <submittedName>
        <fullName evidence="3">Poly-gamma-glutamate synthesis protein (Capsule biosynthesis protein)</fullName>
    </submittedName>
</protein>
<keyword evidence="4" id="KW-1185">Reference proteome</keyword>
<dbReference type="InterPro" id="IPR052169">
    <property type="entry name" value="CW_Biosynth-Accessory"/>
</dbReference>
<name>A0A561SKA8_9PSEU</name>